<dbReference type="PROSITE" id="PS50297">
    <property type="entry name" value="ANK_REP_REGION"/>
    <property type="match status" value="1"/>
</dbReference>
<reference evidence="5 6" key="1">
    <citation type="submission" date="2024-01" db="EMBL/GenBank/DDBJ databases">
        <title>The genome of the rayed Mediterranean limpet Patella caerulea (Linnaeus, 1758).</title>
        <authorList>
            <person name="Anh-Thu Weber A."/>
            <person name="Halstead-Nussloch G."/>
        </authorList>
    </citation>
    <scope>NUCLEOTIDE SEQUENCE [LARGE SCALE GENOMIC DNA]</scope>
    <source>
        <strain evidence="5">AATW-2023a</strain>
        <tissue evidence="5">Whole specimen</tissue>
    </source>
</reference>
<sequence length="475" mass="55496">MDIAKLFHFCKTGDLQNLIYLVEEKEVDVNVRDKWDSTPLYYACLCGHKKMVKYLLYNGAKCEASTFDGERCLYGALTDEIRSELKKHNMISSRLIRRDMYDEFLRRIQEGNCYEDVIFDVHGVQFPAHKCILSARSEYFAIQFKTRWKDRRVISLRNEMIQSNAFGKILRYLYLGCLETQFDNLDDCLNIAKQCQLMGLMEKIEDVCRRKFSLESMKVGVQVNMMIIEPQDKSQELKMDLGQLVNEAVPTALKKWVPGELPFEPETSLLYHDVCFQVEDHIFNCHKVFFCGRSDYFKALVEDHFGECCHNGDVPVIKIKDISVQVFLLVLQYIYQDNCELSEGIVFEVLCAADLYLLPGLKRLCAKNMVQYLDVQNTLPILQSARLFNLPRLESQCAEFIANNLSWFLSDIGFVEFVKEDAQSIKEREETDSIDIIDEIRYYISNFVQNYSDMEEAQERLRKIDDFLFELELDG</sequence>
<keyword evidence="6" id="KW-1185">Reference proteome</keyword>
<name>A0AAN8GCU0_PATCE</name>
<dbReference type="CDD" id="cd18296">
    <property type="entry name" value="BTB2_POZ_ABTB1_BPOZ1"/>
    <property type="match status" value="1"/>
</dbReference>
<dbReference type="InterPro" id="IPR000210">
    <property type="entry name" value="BTB/POZ_dom"/>
</dbReference>
<comment type="caution">
    <text evidence="5">The sequence shown here is derived from an EMBL/GenBank/DDBJ whole genome shotgun (WGS) entry which is preliminary data.</text>
</comment>
<proteinExistence type="predicted"/>
<dbReference type="CDD" id="cd18295">
    <property type="entry name" value="BTB1_POZ_ABTB1_BPOZ1"/>
    <property type="match status" value="1"/>
</dbReference>
<dbReference type="InterPro" id="IPR036770">
    <property type="entry name" value="Ankyrin_rpt-contain_sf"/>
</dbReference>
<dbReference type="SMART" id="SM00248">
    <property type="entry name" value="ANK"/>
    <property type="match status" value="1"/>
</dbReference>
<protein>
    <recommendedName>
        <fullName evidence="4">BTB domain-containing protein</fullName>
    </recommendedName>
</protein>
<evidence type="ECO:0000313" key="6">
    <source>
        <dbReference type="Proteomes" id="UP001347796"/>
    </source>
</evidence>
<dbReference type="SUPFAM" id="SSF48403">
    <property type="entry name" value="Ankyrin repeat"/>
    <property type="match status" value="1"/>
</dbReference>
<dbReference type="SUPFAM" id="SSF54695">
    <property type="entry name" value="POZ domain"/>
    <property type="match status" value="2"/>
</dbReference>
<dbReference type="InterPro" id="IPR002110">
    <property type="entry name" value="Ankyrin_rpt"/>
</dbReference>
<keyword evidence="2 3" id="KW-0040">ANK repeat</keyword>
<dbReference type="Proteomes" id="UP001347796">
    <property type="component" value="Unassembled WGS sequence"/>
</dbReference>
<organism evidence="5 6">
    <name type="scientific">Patella caerulea</name>
    <name type="common">Rayed Mediterranean limpet</name>
    <dbReference type="NCBI Taxonomy" id="87958"/>
    <lineage>
        <taxon>Eukaryota</taxon>
        <taxon>Metazoa</taxon>
        <taxon>Spiralia</taxon>
        <taxon>Lophotrochozoa</taxon>
        <taxon>Mollusca</taxon>
        <taxon>Gastropoda</taxon>
        <taxon>Patellogastropoda</taxon>
        <taxon>Patelloidea</taxon>
        <taxon>Patellidae</taxon>
        <taxon>Patella</taxon>
    </lineage>
</organism>
<dbReference type="PANTHER" id="PTHR46231:SF1">
    <property type="entry name" value="ANKYRIN REPEAT AND BTB_POZ DOMAIN-CONTAINING PROTEIN 1"/>
    <property type="match status" value="1"/>
</dbReference>
<evidence type="ECO:0000256" key="3">
    <source>
        <dbReference type="PROSITE-ProRule" id="PRU00023"/>
    </source>
</evidence>
<keyword evidence="1" id="KW-0677">Repeat</keyword>
<dbReference type="Gene3D" id="1.25.40.20">
    <property type="entry name" value="Ankyrin repeat-containing domain"/>
    <property type="match status" value="1"/>
</dbReference>
<dbReference type="AlphaFoldDB" id="A0AAN8GCU0"/>
<feature type="domain" description="BTB" evidence="4">
    <location>
        <begin position="115"/>
        <end position="182"/>
    </location>
</feature>
<accession>A0AAN8GCU0</accession>
<evidence type="ECO:0000259" key="4">
    <source>
        <dbReference type="PROSITE" id="PS50097"/>
    </source>
</evidence>
<dbReference type="PANTHER" id="PTHR46231">
    <property type="entry name" value="ANKYRIN REPEAT AND BTB/POZ DOMAIN-CONTAINING PROTEIN 1"/>
    <property type="match status" value="1"/>
</dbReference>
<feature type="repeat" description="ANK" evidence="3">
    <location>
        <begin position="35"/>
        <end position="67"/>
    </location>
</feature>
<dbReference type="Pfam" id="PF00651">
    <property type="entry name" value="BTB"/>
    <property type="match status" value="2"/>
</dbReference>
<dbReference type="EMBL" id="JAZGQO010000018">
    <property type="protein sequence ID" value="KAK6167666.1"/>
    <property type="molecule type" value="Genomic_DNA"/>
</dbReference>
<dbReference type="Gene3D" id="3.30.710.10">
    <property type="entry name" value="Potassium Channel Kv1.1, Chain A"/>
    <property type="match status" value="2"/>
</dbReference>
<dbReference type="GO" id="GO:0000151">
    <property type="term" value="C:ubiquitin ligase complex"/>
    <property type="evidence" value="ECO:0007669"/>
    <property type="project" value="TreeGrafter"/>
</dbReference>
<evidence type="ECO:0000256" key="2">
    <source>
        <dbReference type="ARBA" id="ARBA00023043"/>
    </source>
</evidence>
<feature type="domain" description="BTB" evidence="4">
    <location>
        <begin position="272"/>
        <end position="343"/>
    </location>
</feature>
<dbReference type="CDD" id="cd18497">
    <property type="entry name" value="BACK_ABTB1_BPOZ"/>
    <property type="match status" value="1"/>
</dbReference>
<dbReference type="InterPro" id="IPR044515">
    <property type="entry name" value="ABTB1"/>
</dbReference>
<dbReference type="PROSITE" id="PS50088">
    <property type="entry name" value="ANK_REPEAT"/>
    <property type="match status" value="1"/>
</dbReference>
<gene>
    <name evidence="5" type="ORF">SNE40_021638</name>
</gene>
<dbReference type="SMART" id="SM00225">
    <property type="entry name" value="BTB"/>
    <property type="match status" value="2"/>
</dbReference>
<dbReference type="GO" id="GO:0005737">
    <property type="term" value="C:cytoplasm"/>
    <property type="evidence" value="ECO:0007669"/>
    <property type="project" value="TreeGrafter"/>
</dbReference>
<evidence type="ECO:0000313" key="5">
    <source>
        <dbReference type="EMBL" id="KAK6167666.1"/>
    </source>
</evidence>
<dbReference type="InterPro" id="IPR011333">
    <property type="entry name" value="SKP1/BTB/POZ_sf"/>
</dbReference>
<dbReference type="PROSITE" id="PS50097">
    <property type="entry name" value="BTB"/>
    <property type="match status" value="2"/>
</dbReference>
<evidence type="ECO:0000256" key="1">
    <source>
        <dbReference type="ARBA" id="ARBA00022737"/>
    </source>
</evidence>
<dbReference type="Pfam" id="PF12796">
    <property type="entry name" value="Ank_2"/>
    <property type="match status" value="1"/>
</dbReference>